<dbReference type="GO" id="GO:0005778">
    <property type="term" value="C:peroxisomal membrane"/>
    <property type="evidence" value="ECO:0007669"/>
    <property type="project" value="TreeGrafter"/>
</dbReference>
<gene>
    <name evidence="1" type="primary">PXMP4</name>
    <name evidence="1" type="ORF">HK100_002273</name>
</gene>
<name>A0AAD5T1K9_9FUNG</name>
<sequence length="114" mass="12941">MDVGSILTDPRYHDVLSIIKGFRNGAVYGARIRFPHALVMTFLFSEGSLQDKFRRIFKATFQHSKNLAFFVTIYKTLMVLQRRAKGKEDGADSFIAGLIGGYFVFGQDNNINQQ</sequence>
<dbReference type="AlphaFoldDB" id="A0AAD5T1K9"/>
<keyword evidence="2" id="KW-1185">Reference proteome</keyword>
<dbReference type="Proteomes" id="UP001211907">
    <property type="component" value="Unassembled WGS sequence"/>
</dbReference>
<protein>
    <submittedName>
        <fullName evidence="1">Peroxisomal membrane protein 4</fullName>
    </submittedName>
</protein>
<dbReference type="PANTHER" id="PTHR15460">
    <property type="entry name" value="PEROXISOMAL MEMBRANE PROTEIN 4"/>
    <property type="match status" value="1"/>
</dbReference>
<dbReference type="PANTHER" id="PTHR15460:SF3">
    <property type="entry name" value="PEROXISOMAL MEMBRANE PROTEIN 4"/>
    <property type="match status" value="1"/>
</dbReference>
<organism evidence="1 2">
    <name type="scientific">Physocladia obscura</name>
    <dbReference type="NCBI Taxonomy" id="109957"/>
    <lineage>
        <taxon>Eukaryota</taxon>
        <taxon>Fungi</taxon>
        <taxon>Fungi incertae sedis</taxon>
        <taxon>Chytridiomycota</taxon>
        <taxon>Chytridiomycota incertae sedis</taxon>
        <taxon>Chytridiomycetes</taxon>
        <taxon>Chytridiales</taxon>
        <taxon>Chytriomycetaceae</taxon>
        <taxon>Physocladia</taxon>
    </lineage>
</organism>
<dbReference type="InterPro" id="IPR019531">
    <property type="entry name" value="Pmp4"/>
</dbReference>
<feature type="non-terminal residue" evidence="1">
    <location>
        <position position="1"/>
    </location>
</feature>
<dbReference type="EMBL" id="JADGJH010001526">
    <property type="protein sequence ID" value="KAJ3112594.1"/>
    <property type="molecule type" value="Genomic_DNA"/>
</dbReference>
<reference evidence="1" key="1">
    <citation type="submission" date="2020-05" db="EMBL/GenBank/DDBJ databases">
        <title>Phylogenomic resolution of chytrid fungi.</title>
        <authorList>
            <person name="Stajich J.E."/>
            <person name="Amses K."/>
            <person name="Simmons R."/>
            <person name="Seto K."/>
            <person name="Myers J."/>
            <person name="Bonds A."/>
            <person name="Quandt C.A."/>
            <person name="Barry K."/>
            <person name="Liu P."/>
            <person name="Grigoriev I."/>
            <person name="Longcore J.E."/>
            <person name="James T.Y."/>
        </authorList>
    </citation>
    <scope>NUCLEOTIDE SEQUENCE</scope>
    <source>
        <strain evidence="1">JEL0513</strain>
    </source>
</reference>
<dbReference type="Pfam" id="PF02466">
    <property type="entry name" value="Tim17"/>
    <property type="match status" value="1"/>
</dbReference>
<evidence type="ECO:0000313" key="1">
    <source>
        <dbReference type="EMBL" id="KAJ3112594.1"/>
    </source>
</evidence>
<proteinExistence type="predicted"/>
<accession>A0AAD5T1K9</accession>
<comment type="caution">
    <text evidence="1">The sequence shown here is derived from an EMBL/GenBank/DDBJ whole genome shotgun (WGS) entry which is preliminary data.</text>
</comment>
<evidence type="ECO:0000313" key="2">
    <source>
        <dbReference type="Proteomes" id="UP001211907"/>
    </source>
</evidence>